<protein>
    <submittedName>
        <fullName evidence="1">Uncharacterized protein</fullName>
    </submittedName>
</protein>
<organism evidence="1 2">
    <name type="scientific">Camellia lanceoleosa</name>
    <dbReference type="NCBI Taxonomy" id="1840588"/>
    <lineage>
        <taxon>Eukaryota</taxon>
        <taxon>Viridiplantae</taxon>
        <taxon>Streptophyta</taxon>
        <taxon>Embryophyta</taxon>
        <taxon>Tracheophyta</taxon>
        <taxon>Spermatophyta</taxon>
        <taxon>Magnoliopsida</taxon>
        <taxon>eudicotyledons</taxon>
        <taxon>Gunneridae</taxon>
        <taxon>Pentapetalae</taxon>
        <taxon>asterids</taxon>
        <taxon>Ericales</taxon>
        <taxon>Theaceae</taxon>
        <taxon>Camellia</taxon>
    </lineage>
</organism>
<evidence type="ECO:0000313" key="1">
    <source>
        <dbReference type="EMBL" id="KAI8022590.1"/>
    </source>
</evidence>
<name>A0ACC0ICL1_9ERIC</name>
<proteinExistence type="predicted"/>
<gene>
    <name evidence="1" type="ORF">LOK49_LG03G01669</name>
</gene>
<evidence type="ECO:0000313" key="2">
    <source>
        <dbReference type="Proteomes" id="UP001060215"/>
    </source>
</evidence>
<keyword evidence="2" id="KW-1185">Reference proteome</keyword>
<dbReference type="Proteomes" id="UP001060215">
    <property type="component" value="Chromosome 6"/>
</dbReference>
<reference evidence="1 2" key="1">
    <citation type="journal article" date="2022" name="Plant J.">
        <title>Chromosome-level genome of Camellia lanceoleosa provides a valuable resource for understanding genome evolution and self-incompatibility.</title>
        <authorList>
            <person name="Gong W."/>
            <person name="Xiao S."/>
            <person name="Wang L."/>
            <person name="Liao Z."/>
            <person name="Chang Y."/>
            <person name="Mo W."/>
            <person name="Hu G."/>
            <person name="Li W."/>
            <person name="Zhao G."/>
            <person name="Zhu H."/>
            <person name="Hu X."/>
            <person name="Ji K."/>
            <person name="Xiang X."/>
            <person name="Song Q."/>
            <person name="Yuan D."/>
            <person name="Jin S."/>
            <person name="Zhang L."/>
        </authorList>
    </citation>
    <scope>NUCLEOTIDE SEQUENCE [LARGE SCALE GENOMIC DNA]</scope>
    <source>
        <strain evidence="1">SQ_2022a</strain>
    </source>
</reference>
<comment type="caution">
    <text evidence="1">The sequence shown here is derived from an EMBL/GenBank/DDBJ whole genome shotgun (WGS) entry which is preliminary data.</text>
</comment>
<dbReference type="EMBL" id="CM045763">
    <property type="protein sequence ID" value="KAI8022590.1"/>
    <property type="molecule type" value="Genomic_DNA"/>
</dbReference>
<accession>A0ACC0ICL1</accession>
<sequence length="58" mass="6159">MLDFIIVDKVPQGKEIGIENATVTGTACTGLVADMSLVGVFYAVASGSQLRQRTQMRA</sequence>